<sequence>MAIKPMQSSALIGLGALAVWGASRMPWLGVEAYDDKSGSKSLDVSGAMWSTETTAVALVLLAACIASFALRRAGRRLVGIVAGLAAAGGAWSPIHLVTTDPDRERVLNLLTSGSASGHQKDGAALTGWAEITNLTTHTPAAALAIIGCALALFGGLVLVMNPGQDSVKKNRYERKQERSQKIRKDLEDAPDSGRVLWDAIDADIDPTVDKGRG</sequence>
<dbReference type="InterPro" id="IPR019051">
    <property type="entry name" value="Trp_biosyn_TM_oprn/chp"/>
</dbReference>
<dbReference type="RefSeq" id="WP_087454231.1">
    <property type="nucleotide sequence ID" value="NZ_CP021417.2"/>
</dbReference>
<dbReference type="KEGG" id="csil:CBE74_07995"/>
<feature type="transmembrane region" description="Helical" evidence="1">
    <location>
        <begin position="48"/>
        <end position="70"/>
    </location>
</feature>
<evidence type="ECO:0000313" key="2">
    <source>
        <dbReference type="EMBL" id="ARU46426.1"/>
    </source>
</evidence>
<dbReference type="AlphaFoldDB" id="A0A7Y4LFV5"/>
<feature type="transmembrane region" description="Helical" evidence="1">
    <location>
        <begin position="77"/>
        <end position="97"/>
    </location>
</feature>
<evidence type="ECO:0000313" key="3">
    <source>
        <dbReference type="Proteomes" id="UP000195652"/>
    </source>
</evidence>
<gene>
    <name evidence="2" type="ORF">CBE74_07995</name>
</gene>
<name>A0A7Y4LFV5_9CORY</name>
<feature type="transmembrane region" description="Helical" evidence="1">
    <location>
        <begin position="140"/>
        <end position="161"/>
    </location>
</feature>
<dbReference type="EMBL" id="CP021417">
    <property type="protein sequence ID" value="ARU46426.1"/>
    <property type="molecule type" value="Genomic_DNA"/>
</dbReference>
<dbReference type="NCBIfam" id="TIGR02234">
    <property type="entry name" value="trp_oprn_chp"/>
    <property type="match status" value="1"/>
</dbReference>
<keyword evidence="1" id="KW-1133">Transmembrane helix</keyword>
<reference evidence="2 3" key="1">
    <citation type="journal article" date="2014" name="BMC Vet. Res.">
        <title>First report of Corynebacterium pseudotuberculosis from caseous lymphadenitis lesions in Black Alentejano pig (Sus scrofa domesticus).</title>
        <authorList>
            <person name="Oliveira M."/>
            <person name="Barroco C."/>
            <person name="Mottola C."/>
            <person name="Santos R."/>
            <person name="Lemsaddek A."/>
            <person name="Tavares L."/>
            <person name="Semedo-Lemsaddek T."/>
        </authorList>
    </citation>
    <scope>NUCLEOTIDE SEQUENCE [LARGE SCALE GENOMIC DNA]</scope>
    <source>
        <strain evidence="2 3">PO100/5</strain>
    </source>
</reference>
<dbReference type="InterPro" id="IPR011746">
    <property type="entry name" value="Trp_synth-assoc_CHP"/>
</dbReference>
<dbReference type="GeneID" id="75008184"/>
<keyword evidence="1" id="KW-0472">Membrane</keyword>
<reference evidence="2 3" key="3">
    <citation type="journal article" date="2020" name="Int. J. Syst. Evol. Microbiol.">
        <title>Corynebacterium silvaticum sp. nov., a unique group of NTTB corynebacteria in wild boar and roe deer.</title>
        <authorList>
            <person name="Dangel A."/>
            <person name="Berger A."/>
            <person name="Rau J."/>
            <person name="Eisenberg T."/>
            <person name="Kampfer P."/>
            <person name="Margos G."/>
            <person name="Contzen M."/>
            <person name="Busse H.J."/>
            <person name="Konrad R."/>
            <person name="Peters M."/>
            <person name="Sting R."/>
            <person name="Sing A."/>
        </authorList>
    </citation>
    <scope>NUCLEOTIDE SEQUENCE [LARGE SCALE GENOMIC DNA]</scope>
    <source>
        <strain evidence="2 3">PO100/5</strain>
    </source>
</reference>
<keyword evidence="3" id="KW-1185">Reference proteome</keyword>
<keyword evidence="1" id="KW-0812">Transmembrane</keyword>
<dbReference type="Proteomes" id="UP000195652">
    <property type="component" value="Chromosome"/>
</dbReference>
<organism evidence="2 3">
    <name type="scientific">Corynebacterium silvaticum</name>
    <dbReference type="NCBI Taxonomy" id="2320431"/>
    <lineage>
        <taxon>Bacteria</taxon>
        <taxon>Bacillati</taxon>
        <taxon>Actinomycetota</taxon>
        <taxon>Actinomycetes</taxon>
        <taxon>Mycobacteriales</taxon>
        <taxon>Corynebacteriaceae</taxon>
        <taxon>Corynebacterium</taxon>
    </lineage>
</organism>
<accession>A0A7Y4LFV5</accession>
<evidence type="ECO:0000256" key="1">
    <source>
        <dbReference type="SAM" id="Phobius"/>
    </source>
</evidence>
<reference evidence="2 3" key="4">
    <citation type="journal article" date="2020" name="PLoS ONE">
        <title>Taxonomic classification of strain PO100/5 shows a broader geographic distribution and genetic markers of the recently described Corynebacterium silvaticum.</title>
        <authorList>
            <person name="Viana M.V.C."/>
            <person name="Profeta R."/>
            <person name="da Silva A.L."/>
            <person name="Hurtado R."/>
            <person name="Cerqueira J.C."/>
            <person name="Ribeiro B.F.S."/>
            <person name="Almeida M.O."/>
            <person name="Morais-Rodrigues F."/>
            <person name="Soares S.C."/>
            <person name="Oliveira M."/>
            <person name="Tavares L."/>
            <person name="Figueiredo H."/>
            <person name="Wattam A.R."/>
            <person name="Barh D."/>
            <person name="Ghosh P."/>
            <person name="Silva A."/>
            <person name="Azevedo V."/>
        </authorList>
    </citation>
    <scope>NUCLEOTIDE SEQUENCE [LARGE SCALE GENOMIC DNA]</scope>
    <source>
        <strain evidence="2 3">PO100/5</strain>
    </source>
</reference>
<proteinExistence type="predicted"/>
<protein>
    <submittedName>
        <fullName evidence="2">TIGR02234 family membrane protein</fullName>
    </submittedName>
</protein>
<reference evidence="2 3" key="2">
    <citation type="journal article" date="2020" name="Antonie Van Leeuwenhoek">
        <title>Phylogenomic characterisation of a novel corynebacterial species pathogenic to animals.</title>
        <authorList>
            <person name="Moller J."/>
            <person name="Musella L."/>
            <person name="Melnikov V."/>
            <person name="Geissdorfer W."/>
            <person name="Burkovski A."/>
            <person name="Sangal V."/>
        </authorList>
    </citation>
    <scope>NUCLEOTIDE SEQUENCE [LARGE SCALE GENOMIC DNA]</scope>
    <source>
        <strain evidence="2 3">PO100/5</strain>
    </source>
</reference>
<dbReference type="Pfam" id="PF09534">
    <property type="entry name" value="Trp_oprn_chp"/>
    <property type="match status" value="1"/>
</dbReference>